<name>X6NPC8_RETFI</name>
<gene>
    <name evidence="5" type="ORF">RFI_09897</name>
</gene>
<evidence type="ECO:0000256" key="3">
    <source>
        <dbReference type="ARBA" id="ARBA00022833"/>
    </source>
</evidence>
<reference evidence="5 6" key="1">
    <citation type="journal article" date="2013" name="Curr. Biol.">
        <title>The Genome of the Foraminiferan Reticulomyxa filosa.</title>
        <authorList>
            <person name="Glockner G."/>
            <person name="Hulsmann N."/>
            <person name="Schleicher M."/>
            <person name="Noegel A.A."/>
            <person name="Eichinger L."/>
            <person name="Gallinger C."/>
            <person name="Pawlowski J."/>
            <person name="Sierra R."/>
            <person name="Euteneuer U."/>
            <person name="Pillet L."/>
            <person name="Moustafa A."/>
            <person name="Platzer M."/>
            <person name="Groth M."/>
            <person name="Szafranski K."/>
            <person name="Schliwa M."/>
        </authorList>
    </citation>
    <scope>NUCLEOTIDE SEQUENCE [LARGE SCALE GENOMIC DNA]</scope>
</reference>
<evidence type="ECO:0000256" key="1">
    <source>
        <dbReference type="ARBA" id="ARBA00022723"/>
    </source>
</evidence>
<dbReference type="AlphaFoldDB" id="X6NPC8"/>
<organism evidence="5 6">
    <name type="scientific">Reticulomyxa filosa</name>
    <dbReference type="NCBI Taxonomy" id="46433"/>
    <lineage>
        <taxon>Eukaryota</taxon>
        <taxon>Sar</taxon>
        <taxon>Rhizaria</taxon>
        <taxon>Retaria</taxon>
        <taxon>Foraminifera</taxon>
        <taxon>Monothalamids</taxon>
        <taxon>Reticulomyxidae</taxon>
        <taxon>Reticulomyxa</taxon>
    </lineage>
</organism>
<evidence type="ECO:0000313" key="6">
    <source>
        <dbReference type="Proteomes" id="UP000023152"/>
    </source>
</evidence>
<feature type="domain" description="TRAF-type" evidence="4">
    <location>
        <begin position="146"/>
        <end position="182"/>
    </location>
</feature>
<evidence type="ECO:0000313" key="5">
    <source>
        <dbReference type="EMBL" id="ETO27232.1"/>
    </source>
</evidence>
<evidence type="ECO:0000259" key="4">
    <source>
        <dbReference type="Pfam" id="PF02176"/>
    </source>
</evidence>
<proteinExistence type="predicted"/>
<comment type="caution">
    <text evidence="5">The sequence shown here is derived from an EMBL/GenBank/DDBJ whole genome shotgun (WGS) entry which is preliminary data.</text>
</comment>
<dbReference type="GO" id="GO:0008270">
    <property type="term" value="F:zinc ion binding"/>
    <property type="evidence" value="ECO:0007669"/>
    <property type="project" value="UniProtKB-KW"/>
</dbReference>
<dbReference type="Proteomes" id="UP000023152">
    <property type="component" value="Unassembled WGS sequence"/>
</dbReference>
<sequence>MSKMEDNKTNESKTEATYYFLQHTCFKNDWLLRSNGHDQIDDFICFICKGIASNPIEINCPQHQKPDEILFVGEHCLKRFLGANPNLCPVRPHEHCQYAKSRLAQRHISELKVMCPRQFEKELQACEQSYHENEKEIRCNFNGKIRELKDHLSNSCPLQLFECWFKPFGCDHKCFKSELKEHLILKMQFHFDLVIRSFGMIKQTVQLLQVYHIFCGSFF</sequence>
<dbReference type="InterPro" id="IPR001293">
    <property type="entry name" value="Znf_TRAF"/>
</dbReference>
<keyword evidence="6" id="KW-1185">Reference proteome</keyword>
<protein>
    <recommendedName>
        <fullName evidence="4">TRAF-type domain-containing protein</fullName>
    </recommendedName>
</protein>
<dbReference type="InterPro" id="IPR013083">
    <property type="entry name" value="Znf_RING/FYVE/PHD"/>
</dbReference>
<keyword evidence="2" id="KW-0863">Zinc-finger</keyword>
<dbReference type="Pfam" id="PF02176">
    <property type="entry name" value="zf-TRAF"/>
    <property type="match status" value="1"/>
</dbReference>
<dbReference type="EMBL" id="ASPP01007380">
    <property type="protein sequence ID" value="ETO27232.1"/>
    <property type="molecule type" value="Genomic_DNA"/>
</dbReference>
<keyword evidence="3" id="KW-0862">Zinc</keyword>
<accession>X6NPC8</accession>
<dbReference type="Gene3D" id="3.30.40.10">
    <property type="entry name" value="Zinc/RING finger domain, C3HC4 (zinc finger)"/>
    <property type="match status" value="1"/>
</dbReference>
<keyword evidence="1" id="KW-0479">Metal-binding</keyword>
<evidence type="ECO:0000256" key="2">
    <source>
        <dbReference type="ARBA" id="ARBA00022771"/>
    </source>
</evidence>